<dbReference type="InParanoid" id="D8TFG5"/>
<dbReference type="EMBL" id="GL377792">
    <property type="protein sequence ID" value="EFJ04606.1"/>
    <property type="molecule type" value="Genomic_DNA"/>
</dbReference>
<sequence length="165" mass="18678">KTPLEVSIADKGVIEASARVSFSMLIGGHQVKGEFFILGIETLRLFGDILVNFDDHRLSFNHQGRKIVWRGEWTLERRHGQPLDNAGGLAARSNHVPSSDFSSHGNQREPGRWKKQYTTEAIREVARKWVFLNRVCAHEAITHKIQLEKGIVTTFIQLSHVERGG</sequence>
<dbReference type="HOGENOM" id="CLU_1615137_0_0_1"/>
<protein>
    <submittedName>
        <fullName evidence="1">Uncharacterized protein</fullName>
    </submittedName>
</protein>
<dbReference type="KEGG" id="smo:SELMODRAFT_432259"/>
<reference evidence="1 2" key="1">
    <citation type="journal article" date="2011" name="Science">
        <title>The Selaginella genome identifies genetic changes associated with the evolution of vascular plants.</title>
        <authorList>
            <person name="Banks J.A."/>
            <person name="Nishiyama T."/>
            <person name="Hasebe M."/>
            <person name="Bowman J.L."/>
            <person name="Gribskov M."/>
            <person name="dePamphilis C."/>
            <person name="Albert V.A."/>
            <person name="Aono N."/>
            <person name="Aoyama T."/>
            <person name="Ambrose B.A."/>
            <person name="Ashton N.W."/>
            <person name="Axtell M.J."/>
            <person name="Barker E."/>
            <person name="Barker M.S."/>
            <person name="Bennetzen J.L."/>
            <person name="Bonawitz N.D."/>
            <person name="Chapple C."/>
            <person name="Cheng C."/>
            <person name="Correa L.G."/>
            <person name="Dacre M."/>
            <person name="DeBarry J."/>
            <person name="Dreyer I."/>
            <person name="Elias M."/>
            <person name="Engstrom E.M."/>
            <person name="Estelle M."/>
            <person name="Feng L."/>
            <person name="Finet C."/>
            <person name="Floyd S.K."/>
            <person name="Frommer W.B."/>
            <person name="Fujita T."/>
            <person name="Gramzow L."/>
            <person name="Gutensohn M."/>
            <person name="Harholt J."/>
            <person name="Hattori M."/>
            <person name="Heyl A."/>
            <person name="Hirai T."/>
            <person name="Hiwatashi Y."/>
            <person name="Ishikawa M."/>
            <person name="Iwata M."/>
            <person name="Karol K.G."/>
            <person name="Koehler B."/>
            <person name="Kolukisaoglu U."/>
            <person name="Kubo M."/>
            <person name="Kurata T."/>
            <person name="Lalonde S."/>
            <person name="Li K."/>
            <person name="Li Y."/>
            <person name="Litt A."/>
            <person name="Lyons E."/>
            <person name="Manning G."/>
            <person name="Maruyama T."/>
            <person name="Michael T.P."/>
            <person name="Mikami K."/>
            <person name="Miyazaki S."/>
            <person name="Morinaga S."/>
            <person name="Murata T."/>
            <person name="Mueller-Roeber B."/>
            <person name="Nelson D.R."/>
            <person name="Obara M."/>
            <person name="Oguri Y."/>
            <person name="Olmstead R.G."/>
            <person name="Onodera N."/>
            <person name="Petersen B.L."/>
            <person name="Pils B."/>
            <person name="Prigge M."/>
            <person name="Rensing S.A."/>
            <person name="Riano-Pachon D.M."/>
            <person name="Roberts A.W."/>
            <person name="Sato Y."/>
            <person name="Scheller H.V."/>
            <person name="Schulz B."/>
            <person name="Schulz C."/>
            <person name="Shakirov E.V."/>
            <person name="Shibagaki N."/>
            <person name="Shinohara N."/>
            <person name="Shippen D.E."/>
            <person name="Soerensen I."/>
            <person name="Sotooka R."/>
            <person name="Sugimoto N."/>
            <person name="Sugita M."/>
            <person name="Sumikawa N."/>
            <person name="Tanurdzic M."/>
            <person name="Theissen G."/>
            <person name="Ulvskov P."/>
            <person name="Wakazuki S."/>
            <person name="Weng J.K."/>
            <person name="Willats W.W."/>
            <person name="Wipf D."/>
            <person name="Wolf P.G."/>
            <person name="Yang L."/>
            <person name="Zimmer A.D."/>
            <person name="Zhu Q."/>
            <person name="Mitros T."/>
            <person name="Hellsten U."/>
            <person name="Loque D."/>
            <person name="Otillar R."/>
            <person name="Salamov A."/>
            <person name="Schmutz J."/>
            <person name="Shapiro H."/>
            <person name="Lindquist E."/>
            <person name="Lucas S."/>
            <person name="Rokhsar D."/>
            <person name="Grigoriev I.V."/>
        </authorList>
    </citation>
    <scope>NUCLEOTIDE SEQUENCE [LARGE SCALE GENOMIC DNA]</scope>
</reference>
<dbReference type="Gramene" id="EFJ04606">
    <property type="protein sequence ID" value="EFJ04606"/>
    <property type="gene ID" value="SELMODRAFT_432259"/>
</dbReference>
<evidence type="ECO:0000313" key="2">
    <source>
        <dbReference type="Proteomes" id="UP000001514"/>
    </source>
</evidence>
<proteinExistence type="predicted"/>
<dbReference type="AlphaFoldDB" id="D8TFG5"/>
<name>D8TFG5_SELML</name>
<dbReference type="Proteomes" id="UP000001514">
    <property type="component" value="Unassembled WGS sequence"/>
</dbReference>
<gene>
    <name evidence="1" type="ORF">SELMODRAFT_432259</name>
</gene>
<accession>D8TFG5</accession>
<evidence type="ECO:0000313" key="1">
    <source>
        <dbReference type="EMBL" id="EFJ04606.1"/>
    </source>
</evidence>
<keyword evidence="2" id="KW-1185">Reference proteome</keyword>
<organism evidence="2">
    <name type="scientific">Selaginella moellendorffii</name>
    <name type="common">Spikemoss</name>
    <dbReference type="NCBI Taxonomy" id="88036"/>
    <lineage>
        <taxon>Eukaryota</taxon>
        <taxon>Viridiplantae</taxon>
        <taxon>Streptophyta</taxon>
        <taxon>Embryophyta</taxon>
        <taxon>Tracheophyta</taxon>
        <taxon>Lycopodiopsida</taxon>
        <taxon>Selaginellales</taxon>
        <taxon>Selaginellaceae</taxon>
        <taxon>Selaginella</taxon>
    </lineage>
</organism>
<feature type="non-terminal residue" evidence="1">
    <location>
        <position position="1"/>
    </location>
</feature>